<organism evidence="1 2">
    <name type="scientific">Actinoplanes ianthinogenes</name>
    <dbReference type="NCBI Taxonomy" id="122358"/>
    <lineage>
        <taxon>Bacteria</taxon>
        <taxon>Bacillati</taxon>
        <taxon>Actinomycetota</taxon>
        <taxon>Actinomycetes</taxon>
        <taxon>Micromonosporales</taxon>
        <taxon>Micromonosporaceae</taxon>
        <taxon>Actinoplanes</taxon>
    </lineage>
</organism>
<accession>A0ABM7M7V9</accession>
<dbReference type="RefSeq" id="WP_189330117.1">
    <property type="nucleotide sequence ID" value="NZ_AP023356.1"/>
</dbReference>
<protein>
    <recommendedName>
        <fullName evidence="3">Ricin B lectin domain-containing protein</fullName>
    </recommendedName>
</protein>
<name>A0ABM7M7V9_9ACTN</name>
<gene>
    <name evidence="1" type="ORF">Aiant_84060</name>
</gene>
<sequence length="54" mass="6057">MKYDSSWWFLEHIWPDANGNRLCVAASVGGSVSKLVLGACQPWPAHLWYQEPPG</sequence>
<reference evidence="1 2" key="1">
    <citation type="submission" date="2020-08" db="EMBL/GenBank/DDBJ databases">
        <title>Whole genome shotgun sequence of Actinoplanes ianthinogenes NBRC 13996.</title>
        <authorList>
            <person name="Komaki H."/>
            <person name="Tamura T."/>
        </authorList>
    </citation>
    <scope>NUCLEOTIDE SEQUENCE [LARGE SCALE GENOMIC DNA]</scope>
    <source>
        <strain evidence="1 2">NBRC 13996</strain>
    </source>
</reference>
<proteinExistence type="predicted"/>
<evidence type="ECO:0000313" key="1">
    <source>
        <dbReference type="EMBL" id="BCJ47749.1"/>
    </source>
</evidence>
<dbReference type="EMBL" id="AP023356">
    <property type="protein sequence ID" value="BCJ47749.1"/>
    <property type="molecule type" value="Genomic_DNA"/>
</dbReference>
<evidence type="ECO:0008006" key="3">
    <source>
        <dbReference type="Google" id="ProtNLM"/>
    </source>
</evidence>
<evidence type="ECO:0000313" key="2">
    <source>
        <dbReference type="Proteomes" id="UP000676967"/>
    </source>
</evidence>
<keyword evidence="2" id="KW-1185">Reference proteome</keyword>
<dbReference type="Proteomes" id="UP000676967">
    <property type="component" value="Chromosome"/>
</dbReference>